<feature type="compositionally biased region" description="Polar residues" evidence="2">
    <location>
        <begin position="1"/>
        <end position="10"/>
    </location>
</feature>
<keyword evidence="1" id="KW-0175">Coiled coil</keyword>
<evidence type="ECO:0000256" key="1">
    <source>
        <dbReference type="SAM" id="Coils"/>
    </source>
</evidence>
<dbReference type="EMBL" id="BIXZ01000003">
    <property type="protein sequence ID" value="GCF14255.1"/>
    <property type="molecule type" value="Genomic_DNA"/>
</dbReference>
<dbReference type="InterPro" id="IPR050180">
    <property type="entry name" value="RNR_Ribonuclease"/>
</dbReference>
<feature type="domain" description="RNB" evidence="3">
    <location>
        <begin position="93"/>
        <end position="409"/>
    </location>
</feature>
<evidence type="ECO:0000313" key="4">
    <source>
        <dbReference type="EMBL" id="GCF14255.1"/>
    </source>
</evidence>
<dbReference type="SMART" id="SM00955">
    <property type="entry name" value="RNB"/>
    <property type="match status" value="1"/>
</dbReference>
<dbReference type="GO" id="GO:0003723">
    <property type="term" value="F:RNA binding"/>
    <property type="evidence" value="ECO:0007669"/>
    <property type="project" value="InterPro"/>
</dbReference>
<evidence type="ECO:0000256" key="2">
    <source>
        <dbReference type="SAM" id="MobiDB-lite"/>
    </source>
</evidence>
<dbReference type="PANTHER" id="PTHR23355">
    <property type="entry name" value="RIBONUCLEASE"/>
    <property type="match status" value="1"/>
</dbReference>
<organism evidence="4 5">
    <name type="scientific">Haloarcula mannanilytica</name>
    <dbReference type="NCBI Taxonomy" id="2509225"/>
    <lineage>
        <taxon>Archaea</taxon>
        <taxon>Methanobacteriati</taxon>
        <taxon>Methanobacteriota</taxon>
        <taxon>Stenosarchaea group</taxon>
        <taxon>Halobacteria</taxon>
        <taxon>Halobacteriales</taxon>
        <taxon>Haloarculaceae</taxon>
        <taxon>Haloarcula</taxon>
    </lineage>
</organism>
<dbReference type="GO" id="GO:0006402">
    <property type="term" value="P:mRNA catabolic process"/>
    <property type="evidence" value="ECO:0007669"/>
    <property type="project" value="TreeGrafter"/>
</dbReference>
<proteinExistence type="predicted"/>
<feature type="region of interest" description="Disordered" evidence="2">
    <location>
        <begin position="447"/>
        <end position="475"/>
    </location>
</feature>
<feature type="compositionally biased region" description="Acidic residues" evidence="2">
    <location>
        <begin position="456"/>
        <end position="475"/>
    </location>
</feature>
<feature type="compositionally biased region" description="Low complexity" evidence="2">
    <location>
        <begin position="20"/>
        <end position="38"/>
    </location>
</feature>
<dbReference type="Pfam" id="PF00773">
    <property type="entry name" value="RNB"/>
    <property type="match status" value="1"/>
</dbReference>
<accession>A0A4C2EIP3</accession>
<sequence>MGVTAQSHPDSPNYALFVPGDMTTDDAQAAAGTAEGQGPVQIDEEMARHLENKREELFEKFGIPDEFPPEVLEEAKERTQDVQAEIEDEVDEREDLREMTTWTTDPIDAQDFDDAISIEEREDEIVLWVHIADVTHYVNPDTEMWDQAVERGNTVYLPAYTVHMLPPVLAETVCSLVPNEDRLAHTVEMHLDKENLGYEEINIYKSVIRSDARLTYTEAERLLDEPETAEDVLEDQSVDLAEKTERVWELADRMHEQRKEEGSLVLNPARDRAHTIIEECMLKANKAVTHELMWSRGVEAMYRVHPQPSPDEWDEALVEIQELDGVSIPGDAWDDPRKAVNATLEQAPGRQLDKIQWAVMKVMPRAKYMNDPFGGHHALNFEIYGHFTSPIRRLSDLINHWIVYTNDVPEDLIALCDRASDRQKDAEQCEREYKDFLQEVGLDPSAVNNRGIEVVENPDDEDEADADAADATAEE</sequence>
<evidence type="ECO:0000259" key="3">
    <source>
        <dbReference type="SMART" id="SM00955"/>
    </source>
</evidence>
<feature type="region of interest" description="Disordered" evidence="2">
    <location>
        <begin position="1"/>
        <end position="39"/>
    </location>
</feature>
<gene>
    <name evidence="4" type="ORF">Harman_21900</name>
</gene>
<dbReference type="InterPro" id="IPR001900">
    <property type="entry name" value="RNase_II/R"/>
</dbReference>
<dbReference type="AlphaFoldDB" id="A0A4C2EIP3"/>
<dbReference type="PANTHER" id="PTHR23355:SF9">
    <property type="entry name" value="DIS3-LIKE EXONUCLEASE 2"/>
    <property type="match status" value="1"/>
</dbReference>
<reference evidence="4 5" key="1">
    <citation type="submission" date="2019-02" db="EMBL/GenBank/DDBJ databases">
        <title>Haloarcula mannanilyticum sp. nov., a mannan degrading haloarchaeon isolated from commercial salt.</title>
        <authorList>
            <person name="Enomoto S."/>
            <person name="Shimane Y."/>
            <person name="Kamekura M."/>
            <person name="Ito T."/>
            <person name="Moriya O."/>
            <person name="Ihara K."/>
            <person name="Takahashi-Ando N."/>
            <person name="Fukushima Y."/>
            <person name="Yoshida Y."/>
            <person name="Usama R."/>
            <person name="Takai K."/>
            <person name="Minegishi H."/>
        </authorList>
    </citation>
    <scope>NUCLEOTIDE SEQUENCE [LARGE SCALE GENOMIC DNA]</scope>
    <source>
        <strain evidence="4 5">MD130-1</strain>
    </source>
</reference>
<dbReference type="GO" id="GO:0004540">
    <property type="term" value="F:RNA nuclease activity"/>
    <property type="evidence" value="ECO:0007669"/>
    <property type="project" value="InterPro"/>
</dbReference>
<keyword evidence="5" id="KW-1185">Reference proteome</keyword>
<dbReference type="InterPro" id="IPR012340">
    <property type="entry name" value="NA-bd_OB-fold"/>
</dbReference>
<feature type="coiled-coil region" evidence="1">
    <location>
        <begin position="40"/>
        <end position="99"/>
    </location>
</feature>
<name>A0A4C2EIP3_9EURY</name>
<dbReference type="GO" id="GO:0005829">
    <property type="term" value="C:cytosol"/>
    <property type="evidence" value="ECO:0007669"/>
    <property type="project" value="TreeGrafter"/>
</dbReference>
<dbReference type="SUPFAM" id="SSF50249">
    <property type="entry name" value="Nucleic acid-binding proteins"/>
    <property type="match status" value="1"/>
</dbReference>
<dbReference type="Proteomes" id="UP000304382">
    <property type="component" value="Unassembled WGS sequence"/>
</dbReference>
<evidence type="ECO:0000313" key="5">
    <source>
        <dbReference type="Proteomes" id="UP000304382"/>
    </source>
</evidence>
<comment type="caution">
    <text evidence="4">The sequence shown here is derived from an EMBL/GenBank/DDBJ whole genome shotgun (WGS) entry which is preliminary data.</text>
</comment>
<protein>
    <submittedName>
        <fullName evidence="4">Ribonuclease R</fullName>
    </submittedName>
</protein>